<comment type="catalytic activity">
    <reaction evidence="1">
        <text>Hydrolysis of terminal, non-reducing beta-D-glucosyl residues with release of beta-D-glucose.</text>
        <dbReference type="EC" id="3.2.1.21"/>
    </reaction>
</comment>
<dbReference type="InterPro" id="IPR001764">
    <property type="entry name" value="Glyco_hydro_3_N"/>
</dbReference>
<evidence type="ECO:0000256" key="9">
    <source>
        <dbReference type="ARBA" id="ARBA00032594"/>
    </source>
</evidence>
<evidence type="ECO:0000313" key="13">
    <source>
        <dbReference type="Proteomes" id="UP000292627"/>
    </source>
</evidence>
<dbReference type="PANTHER" id="PTHR30620:SF16">
    <property type="entry name" value="LYSOSOMAL BETA GLUCOSIDASE"/>
    <property type="match status" value="1"/>
</dbReference>
<dbReference type="AlphaFoldDB" id="A0A4Q8L4U3"/>
<keyword evidence="6 10" id="KW-0326">Glycosidase</keyword>
<evidence type="ECO:0000256" key="10">
    <source>
        <dbReference type="RuleBase" id="RU361161"/>
    </source>
</evidence>
<evidence type="ECO:0000256" key="6">
    <source>
        <dbReference type="ARBA" id="ARBA00023295"/>
    </source>
</evidence>
<protein>
    <recommendedName>
        <fullName evidence="3">beta-glucosidase</fullName>
        <ecNumber evidence="3">3.2.1.21</ecNumber>
    </recommendedName>
    <alternativeName>
        <fullName evidence="9">Beta-D-glucoside glucohydrolase</fullName>
    </alternativeName>
    <alternativeName>
        <fullName evidence="7">Cellobiase</fullName>
    </alternativeName>
    <alternativeName>
        <fullName evidence="8">Gentiobiase</fullName>
    </alternativeName>
</protein>
<dbReference type="InterPro" id="IPR017853">
    <property type="entry name" value="GH"/>
</dbReference>
<dbReference type="RefSeq" id="WP_130552983.1">
    <property type="nucleotide sequence ID" value="NZ_SHMC01000010.1"/>
</dbReference>
<dbReference type="SUPFAM" id="SSF52279">
    <property type="entry name" value="Beta-D-glucan exohydrolase, C-terminal domain"/>
    <property type="match status" value="1"/>
</dbReference>
<evidence type="ECO:0000256" key="5">
    <source>
        <dbReference type="ARBA" id="ARBA00022801"/>
    </source>
</evidence>
<keyword evidence="4" id="KW-0732">Signal</keyword>
<dbReference type="Gene3D" id="2.60.40.10">
    <property type="entry name" value="Immunoglobulins"/>
    <property type="match status" value="1"/>
</dbReference>
<dbReference type="Gene3D" id="3.20.20.300">
    <property type="entry name" value="Glycoside hydrolase, family 3, N-terminal domain"/>
    <property type="match status" value="1"/>
</dbReference>
<dbReference type="InterPro" id="IPR013783">
    <property type="entry name" value="Ig-like_fold"/>
</dbReference>
<evidence type="ECO:0000256" key="8">
    <source>
        <dbReference type="ARBA" id="ARBA00032194"/>
    </source>
</evidence>
<keyword evidence="5 10" id="KW-0378">Hydrolase</keyword>
<dbReference type="InterPro" id="IPR019800">
    <property type="entry name" value="Glyco_hydro_3_AS"/>
</dbReference>
<proteinExistence type="inferred from homology"/>
<name>A0A4Q8L4U3_9GAMM</name>
<dbReference type="Pfam" id="PF01915">
    <property type="entry name" value="Glyco_hydro_3_C"/>
    <property type="match status" value="1"/>
</dbReference>
<dbReference type="GO" id="GO:0008422">
    <property type="term" value="F:beta-glucosidase activity"/>
    <property type="evidence" value="ECO:0007669"/>
    <property type="project" value="UniProtKB-EC"/>
</dbReference>
<dbReference type="Gene3D" id="3.40.50.1700">
    <property type="entry name" value="Glycoside hydrolase family 3 C-terminal domain"/>
    <property type="match status" value="1"/>
</dbReference>
<dbReference type="SMART" id="SM01217">
    <property type="entry name" value="Fn3_like"/>
    <property type="match status" value="1"/>
</dbReference>
<dbReference type="FunFam" id="3.20.20.300:FF:000005">
    <property type="entry name" value="Periplasmic beta-glucosidase"/>
    <property type="match status" value="1"/>
</dbReference>
<evidence type="ECO:0000256" key="2">
    <source>
        <dbReference type="ARBA" id="ARBA00005336"/>
    </source>
</evidence>
<dbReference type="OrthoDB" id="9781691at2"/>
<comment type="caution">
    <text evidence="12">The sequence shown here is derived from an EMBL/GenBank/DDBJ whole genome shotgun (WGS) entry which is preliminary data.</text>
</comment>
<dbReference type="InterPro" id="IPR036881">
    <property type="entry name" value="Glyco_hydro_3_C_sf"/>
</dbReference>
<dbReference type="FunFam" id="2.60.40.10:FF:000495">
    <property type="entry name" value="Periplasmic beta-glucosidase"/>
    <property type="match status" value="1"/>
</dbReference>
<dbReference type="EC" id="3.2.1.21" evidence="3"/>
<evidence type="ECO:0000313" key="12">
    <source>
        <dbReference type="EMBL" id="TAA20421.1"/>
    </source>
</evidence>
<comment type="similarity">
    <text evidence="2 10">Belongs to the glycosyl hydrolase 3 family.</text>
</comment>
<dbReference type="EMBL" id="SHMC01000010">
    <property type="protein sequence ID" value="TAA20421.1"/>
    <property type="molecule type" value="Genomic_DNA"/>
</dbReference>
<dbReference type="Pfam" id="PF14310">
    <property type="entry name" value="Fn3-like"/>
    <property type="match status" value="1"/>
</dbReference>
<gene>
    <name evidence="12" type="ORF">EA660_18745</name>
</gene>
<evidence type="ECO:0000256" key="4">
    <source>
        <dbReference type="ARBA" id="ARBA00022729"/>
    </source>
</evidence>
<dbReference type="InterPro" id="IPR036962">
    <property type="entry name" value="Glyco_hydro_3_N_sf"/>
</dbReference>
<dbReference type="InterPro" id="IPR006311">
    <property type="entry name" value="TAT_signal"/>
</dbReference>
<dbReference type="InterPro" id="IPR026891">
    <property type="entry name" value="Fn3-like"/>
</dbReference>
<sequence length="763" mass="81453">MTQHRITRRQLLTAAGAATLLSQLPMGFALGRARDGAEAPAFIDDLIGRMSLAEKAGQLTLMASASQNGAAAAANPISNTSAVSAQVAAVKAGQLTGVFNSSNVLWHERLQKAAMQSRLKIPMLFAADVIHGFTTVFPVPLGEAASFEPELARRTARAAAMEAAAVGIDWTFAPMVDIARDARWGRGVEGSGEDVLLGRRMAQARVRGFQGERGLADPEAVVACPKHFCAYGAAEGGLDYNTTDVSERVLRQTYFPPFQAGFDAGAMTTMASFNEISGIPATANHWLLDDVLRGEWDFTGVVVSDYTGDEELIAHGFARDGRDAARLAILAGVDMSMQSALYLKHLPALVESGEVPMAVVDRSVRRVLMLKAQLGLFDDPFRRIKPSAPSRQRLPETLELAREAARKSVVLLKNEHDVLPLRSSGQRIALIGPLAQDWDSTKGPWTLFEGDDSGSDLATGMKQTLADPSLLQVVAGCGYQKPLAGGVQEAVAAARAADVVVMAIGESRDDSGEARSRTSITVPQVQQDLLDAVAATGKPVVVVLGNGRALALGQLAPKAQAVLVGWYLGSSSGLGLCDVLFGAHGPSARLPVSFPRESGQVPYYYDHKTTGRPDPQPEKLSPFKTRYMTAPNSALFPFGHGLTYGRIEYGGLDIGDGRLPADGALTVRATISNRGGRAAEEVVQLYVHDRVASITRPVQELKDFRKIRLEPGASAQVEFTLRRADLLFVGQDLKPTVEPGTFDVWVAPSAEVDGLHGTFELLG</sequence>
<dbReference type="GO" id="GO:0009251">
    <property type="term" value="P:glucan catabolic process"/>
    <property type="evidence" value="ECO:0007669"/>
    <property type="project" value="TreeGrafter"/>
</dbReference>
<feature type="domain" description="Fibronectin type III-like" evidence="11">
    <location>
        <begin position="681"/>
        <end position="750"/>
    </location>
</feature>
<reference evidence="12 13" key="1">
    <citation type="submission" date="2019-02" db="EMBL/GenBank/DDBJ databases">
        <title>WGS of Pseudoxanthomonas species novum from clinical isolates.</title>
        <authorList>
            <person name="Bernier A.-M."/>
            <person name="Bernard K."/>
            <person name="Vachon A."/>
        </authorList>
    </citation>
    <scope>NUCLEOTIDE SEQUENCE [LARGE SCALE GENOMIC DNA]</scope>
    <source>
        <strain evidence="12 13">NML171200</strain>
    </source>
</reference>
<dbReference type="PROSITE" id="PS00775">
    <property type="entry name" value="GLYCOSYL_HYDROL_F3"/>
    <property type="match status" value="1"/>
</dbReference>
<dbReference type="InterPro" id="IPR002772">
    <property type="entry name" value="Glyco_hydro_3_C"/>
</dbReference>
<dbReference type="PRINTS" id="PR00133">
    <property type="entry name" value="GLHYDRLASE3"/>
</dbReference>
<accession>A0A4Q8L4U3</accession>
<dbReference type="PROSITE" id="PS51318">
    <property type="entry name" value="TAT"/>
    <property type="match status" value="1"/>
</dbReference>
<evidence type="ECO:0000256" key="3">
    <source>
        <dbReference type="ARBA" id="ARBA00012744"/>
    </source>
</evidence>
<dbReference type="InterPro" id="IPR051915">
    <property type="entry name" value="Cellulose_Degrad_GH3"/>
</dbReference>
<dbReference type="PANTHER" id="PTHR30620">
    <property type="entry name" value="PERIPLASMIC BETA-GLUCOSIDASE-RELATED"/>
    <property type="match status" value="1"/>
</dbReference>
<evidence type="ECO:0000256" key="7">
    <source>
        <dbReference type="ARBA" id="ARBA00031448"/>
    </source>
</evidence>
<dbReference type="Pfam" id="PF00933">
    <property type="entry name" value="Glyco_hydro_3"/>
    <property type="match status" value="1"/>
</dbReference>
<evidence type="ECO:0000259" key="11">
    <source>
        <dbReference type="SMART" id="SM01217"/>
    </source>
</evidence>
<organism evidence="12 13">
    <name type="scientific">Pseudoxanthomonas winnipegensis</name>
    <dbReference type="NCBI Taxonomy" id="2480810"/>
    <lineage>
        <taxon>Bacteria</taxon>
        <taxon>Pseudomonadati</taxon>
        <taxon>Pseudomonadota</taxon>
        <taxon>Gammaproteobacteria</taxon>
        <taxon>Lysobacterales</taxon>
        <taxon>Lysobacteraceae</taxon>
        <taxon>Pseudoxanthomonas</taxon>
    </lineage>
</organism>
<evidence type="ECO:0000256" key="1">
    <source>
        <dbReference type="ARBA" id="ARBA00000448"/>
    </source>
</evidence>
<dbReference type="Proteomes" id="UP000292627">
    <property type="component" value="Unassembled WGS sequence"/>
</dbReference>
<dbReference type="SUPFAM" id="SSF51445">
    <property type="entry name" value="(Trans)glycosidases"/>
    <property type="match status" value="1"/>
</dbReference>